<evidence type="ECO:0000259" key="9">
    <source>
        <dbReference type="Pfam" id="PF13231"/>
    </source>
</evidence>
<evidence type="ECO:0000256" key="2">
    <source>
        <dbReference type="ARBA" id="ARBA00022475"/>
    </source>
</evidence>
<proteinExistence type="predicted"/>
<dbReference type="STRING" id="1802513.A3E46_01225"/>
<feature type="transmembrane region" description="Helical" evidence="8">
    <location>
        <begin position="276"/>
        <end position="293"/>
    </location>
</feature>
<feature type="transmembrane region" description="Helical" evidence="8">
    <location>
        <begin position="136"/>
        <end position="155"/>
    </location>
</feature>
<feature type="domain" description="Glycosyltransferase RgtA/B/C/D-like" evidence="9">
    <location>
        <begin position="65"/>
        <end position="219"/>
    </location>
</feature>
<evidence type="ECO:0000313" key="10">
    <source>
        <dbReference type="EMBL" id="OGM56938.1"/>
    </source>
</evidence>
<feature type="transmembrane region" description="Helical" evidence="8">
    <location>
        <begin position="112"/>
        <end position="130"/>
    </location>
</feature>
<keyword evidence="5 8" id="KW-0812">Transmembrane</keyword>
<feature type="transmembrane region" description="Helical" evidence="8">
    <location>
        <begin position="353"/>
        <end position="376"/>
    </location>
</feature>
<evidence type="ECO:0000256" key="3">
    <source>
        <dbReference type="ARBA" id="ARBA00022676"/>
    </source>
</evidence>
<keyword evidence="6 8" id="KW-1133">Transmembrane helix</keyword>
<keyword evidence="7 8" id="KW-0472">Membrane</keyword>
<name>A0A1F8B0H9_9BACT</name>
<evidence type="ECO:0000313" key="11">
    <source>
        <dbReference type="Proteomes" id="UP000178313"/>
    </source>
</evidence>
<feature type="transmembrane region" description="Helical" evidence="8">
    <location>
        <begin position="202"/>
        <end position="219"/>
    </location>
</feature>
<accession>A0A1F8B0H9</accession>
<keyword evidence="2" id="KW-1003">Cell membrane</keyword>
<gene>
    <name evidence="10" type="ORF">A3E46_01225</name>
</gene>
<evidence type="ECO:0000256" key="7">
    <source>
        <dbReference type="ARBA" id="ARBA00023136"/>
    </source>
</evidence>
<dbReference type="PANTHER" id="PTHR33908:SF11">
    <property type="entry name" value="MEMBRANE PROTEIN"/>
    <property type="match status" value="1"/>
</dbReference>
<protein>
    <recommendedName>
        <fullName evidence="9">Glycosyltransferase RgtA/B/C/D-like domain-containing protein</fullName>
    </recommendedName>
</protein>
<comment type="subcellular location">
    <subcellularLocation>
        <location evidence="1">Cell membrane</location>
        <topology evidence="1">Multi-pass membrane protein</topology>
    </subcellularLocation>
</comment>
<dbReference type="GO" id="GO:0005886">
    <property type="term" value="C:plasma membrane"/>
    <property type="evidence" value="ECO:0007669"/>
    <property type="project" value="UniProtKB-SubCell"/>
</dbReference>
<dbReference type="Pfam" id="PF13231">
    <property type="entry name" value="PMT_2"/>
    <property type="match status" value="1"/>
</dbReference>
<dbReference type="InterPro" id="IPR050297">
    <property type="entry name" value="LipidA_mod_glycosyltrf_83"/>
</dbReference>
<keyword evidence="4" id="KW-0808">Transferase</keyword>
<dbReference type="Proteomes" id="UP000178313">
    <property type="component" value="Unassembled WGS sequence"/>
</dbReference>
<dbReference type="PANTHER" id="PTHR33908">
    <property type="entry name" value="MANNOSYLTRANSFERASE YKCB-RELATED"/>
    <property type="match status" value="1"/>
</dbReference>
<comment type="caution">
    <text evidence="10">The sequence shown here is derived from an EMBL/GenBank/DDBJ whole genome shotgun (WGS) entry which is preliminary data.</text>
</comment>
<dbReference type="AlphaFoldDB" id="A0A1F8B0H9"/>
<feature type="transmembrane region" description="Helical" evidence="8">
    <location>
        <begin position="305"/>
        <end position="322"/>
    </location>
</feature>
<dbReference type="GO" id="GO:0016763">
    <property type="term" value="F:pentosyltransferase activity"/>
    <property type="evidence" value="ECO:0007669"/>
    <property type="project" value="TreeGrafter"/>
</dbReference>
<feature type="transmembrane region" description="Helical" evidence="8">
    <location>
        <begin position="85"/>
        <end position="105"/>
    </location>
</feature>
<evidence type="ECO:0000256" key="6">
    <source>
        <dbReference type="ARBA" id="ARBA00022989"/>
    </source>
</evidence>
<organism evidence="10 11">
    <name type="scientific">Candidatus Woesebacteria bacterium RIFCSPHIGHO2_12_FULL_46_16</name>
    <dbReference type="NCBI Taxonomy" id="1802513"/>
    <lineage>
        <taxon>Bacteria</taxon>
        <taxon>Candidatus Woeseibacteriota</taxon>
    </lineage>
</organism>
<evidence type="ECO:0000256" key="5">
    <source>
        <dbReference type="ARBA" id="ARBA00022692"/>
    </source>
</evidence>
<dbReference type="EMBL" id="MGGZ01000021">
    <property type="protein sequence ID" value="OGM56938.1"/>
    <property type="molecule type" value="Genomic_DNA"/>
</dbReference>
<evidence type="ECO:0000256" key="4">
    <source>
        <dbReference type="ARBA" id="ARBA00022679"/>
    </source>
</evidence>
<feature type="transmembrane region" description="Helical" evidence="8">
    <location>
        <begin position="162"/>
        <end position="190"/>
    </location>
</feature>
<reference evidence="10 11" key="1">
    <citation type="journal article" date="2016" name="Nat. Commun.">
        <title>Thousands of microbial genomes shed light on interconnected biogeochemical processes in an aquifer system.</title>
        <authorList>
            <person name="Anantharaman K."/>
            <person name="Brown C.T."/>
            <person name="Hug L.A."/>
            <person name="Sharon I."/>
            <person name="Castelle C.J."/>
            <person name="Probst A.J."/>
            <person name="Thomas B.C."/>
            <person name="Singh A."/>
            <person name="Wilkins M.J."/>
            <person name="Karaoz U."/>
            <person name="Brodie E.L."/>
            <person name="Williams K.H."/>
            <person name="Hubbard S.S."/>
            <person name="Banfield J.F."/>
        </authorList>
    </citation>
    <scope>NUCLEOTIDE SEQUENCE [LARGE SCALE GENOMIC DNA]</scope>
</reference>
<dbReference type="InterPro" id="IPR038731">
    <property type="entry name" value="RgtA/B/C-like"/>
</dbReference>
<evidence type="ECO:0000256" key="8">
    <source>
        <dbReference type="SAM" id="Phobius"/>
    </source>
</evidence>
<evidence type="ECO:0000256" key="1">
    <source>
        <dbReference type="ARBA" id="ARBA00004651"/>
    </source>
</evidence>
<sequence length="478" mass="55301">MKRSEKIIVFLIILAAFILRAYKIADNFVFSGEFGTELLYVRDALASNRLLLIGLPTSHNWISYGPLYYWLMMPLMKALGPEPLMGAWVGIVAGTLAVAFNYLFVRKIFNEKVALVSSVLIAISPIWIWFSRMARLYIFNWLIWYPFVYFLWQLWRGKAKNIFWLGFFFGLFFNFHFSPILILPVLFLVFVLKRRFLKLKHYSLVFLGAILANLPSVIYDAQQGFSMLKSFAVWIPYRIAGFVGLYPKNNPTAESFSGSLNIINEFFGKMFVLNEPLWIVSTIVFFVLAGILLKQSYKKVFKDFGIFLIFLSLASVLAGVFIHGAPPIHYFLPLFTIPPIVIGMLADKYKSGLWTVVFLLLILFNLKAFFGHYIFYGKVKDATLTPDFVPYKLQKEIARYIISDAKGEKFTLRRVGPWDYFSEEYSQNYRYLLWNLGNEPINGASLSYTIYDDILRLPQGTKDIKWLNNVAVVKKVQK</sequence>
<dbReference type="GO" id="GO:0009103">
    <property type="term" value="P:lipopolysaccharide biosynthetic process"/>
    <property type="evidence" value="ECO:0007669"/>
    <property type="project" value="UniProtKB-ARBA"/>
</dbReference>
<keyword evidence="3" id="KW-0328">Glycosyltransferase</keyword>